<keyword evidence="3" id="KW-1185">Reference proteome</keyword>
<dbReference type="OrthoDB" id="3268450at2759"/>
<keyword evidence="1" id="KW-0472">Membrane</keyword>
<keyword evidence="1" id="KW-1133">Transmembrane helix</keyword>
<proteinExistence type="predicted"/>
<organism evidence="2 3">
    <name type="scientific">Galerina marginata (strain CBS 339.88)</name>
    <dbReference type="NCBI Taxonomy" id="685588"/>
    <lineage>
        <taxon>Eukaryota</taxon>
        <taxon>Fungi</taxon>
        <taxon>Dikarya</taxon>
        <taxon>Basidiomycota</taxon>
        <taxon>Agaricomycotina</taxon>
        <taxon>Agaricomycetes</taxon>
        <taxon>Agaricomycetidae</taxon>
        <taxon>Agaricales</taxon>
        <taxon>Agaricineae</taxon>
        <taxon>Strophariaceae</taxon>
        <taxon>Galerina</taxon>
    </lineage>
</organism>
<reference evidence="3" key="1">
    <citation type="journal article" date="2014" name="Proc. Natl. Acad. Sci. U.S.A.">
        <title>Extensive sampling of basidiomycete genomes demonstrates inadequacy of the white-rot/brown-rot paradigm for wood decay fungi.</title>
        <authorList>
            <person name="Riley R."/>
            <person name="Salamov A.A."/>
            <person name="Brown D.W."/>
            <person name="Nagy L.G."/>
            <person name="Floudas D."/>
            <person name="Held B.W."/>
            <person name="Levasseur A."/>
            <person name="Lombard V."/>
            <person name="Morin E."/>
            <person name="Otillar R."/>
            <person name="Lindquist E.A."/>
            <person name="Sun H."/>
            <person name="LaButti K.M."/>
            <person name="Schmutz J."/>
            <person name="Jabbour D."/>
            <person name="Luo H."/>
            <person name="Baker S.E."/>
            <person name="Pisabarro A.G."/>
            <person name="Walton J.D."/>
            <person name="Blanchette R.A."/>
            <person name="Henrissat B."/>
            <person name="Martin F."/>
            <person name="Cullen D."/>
            <person name="Hibbett D.S."/>
            <person name="Grigoriev I.V."/>
        </authorList>
    </citation>
    <scope>NUCLEOTIDE SEQUENCE [LARGE SCALE GENOMIC DNA]</scope>
    <source>
        <strain evidence="3">CBS 339.88</strain>
    </source>
</reference>
<accession>A0A067TL38</accession>
<evidence type="ECO:0000313" key="3">
    <source>
        <dbReference type="Proteomes" id="UP000027222"/>
    </source>
</evidence>
<dbReference type="AlphaFoldDB" id="A0A067TL38"/>
<evidence type="ECO:0000313" key="2">
    <source>
        <dbReference type="EMBL" id="KDR79688.1"/>
    </source>
</evidence>
<sequence length="67" mass="7452">HPKLSPYRLVVLSTMIGVGTAKAVLTQRGLTFASITMEWIAGTVIFLLLFFVGVYDSRKLNDVPWVL</sequence>
<name>A0A067TL38_GALM3</name>
<feature type="transmembrane region" description="Helical" evidence="1">
    <location>
        <begin position="6"/>
        <end position="25"/>
    </location>
</feature>
<dbReference type="Proteomes" id="UP000027222">
    <property type="component" value="Unassembled WGS sequence"/>
</dbReference>
<keyword evidence="1" id="KW-0812">Transmembrane</keyword>
<gene>
    <name evidence="2" type="ORF">GALMADRAFT_44522</name>
</gene>
<feature type="non-terminal residue" evidence="2">
    <location>
        <position position="67"/>
    </location>
</feature>
<protein>
    <submittedName>
        <fullName evidence="2">Uncharacterized protein</fullName>
    </submittedName>
</protein>
<dbReference type="EMBL" id="KL142373">
    <property type="protein sequence ID" value="KDR79688.1"/>
    <property type="molecule type" value="Genomic_DNA"/>
</dbReference>
<evidence type="ECO:0000256" key="1">
    <source>
        <dbReference type="SAM" id="Phobius"/>
    </source>
</evidence>
<dbReference type="HOGENOM" id="CLU_174958_0_0_1"/>
<feature type="transmembrane region" description="Helical" evidence="1">
    <location>
        <begin position="37"/>
        <end position="55"/>
    </location>
</feature>
<feature type="non-terminal residue" evidence="2">
    <location>
        <position position="1"/>
    </location>
</feature>